<sequence>MITSSEKIQWHRAFEIVEQNALDQLYRDQTTTDKYRAFRDLCKSQSLSVVQFIIKNRLQWVSASTGKIDTTPRTTEEVFTDEQDAKIITNDFPYNFSDDITHLVAWTKLDIKSDPQSEIGDLTDRTRAVIDRYVVKTFVEWLGINRENVVWFRNFPALQSVLELSHIHILIRGLEKGKLEEVLGSPGKVLTKEDLEEIYQKF</sequence>
<dbReference type="GO" id="GO:0006044">
    <property type="term" value="P:N-acetylglucosamine metabolic process"/>
    <property type="evidence" value="ECO:0007669"/>
    <property type="project" value="TreeGrafter"/>
</dbReference>
<protein>
    <submittedName>
        <fullName evidence="1">CYFA0S05e02080g1_1</fullName>
    </submittedName>
</protein>
<proteinExistence type="predicted"/>
<dbReference type="GO" id="GO:0005737">
    <property type="term" value="C:cytoplasm"/>
    <property type="evidence" value="ECO:0007669"/>
    <property type="project" value="TreeGrafter"/>
</dbReference>
<accession>A0A061B0R0</accession>
<organism evidence="1">
    <name type="scientific">Cyberlindnera fabianii</name>
    <name type="common">Yeast</name>
    <name type="synonym">Hansenula fabianii</name>
    <dbReference type="NCBI Taxonomy" id="36022"/>
    <lineage>
        <taxon>Eukaryota</taxon>
        <taxon>Fungi</taxon>
        <taxon>Dikarya</taxon>
        <taxon>Ascomycota</taxon>
        <taxon>Saccharomycotina</taxon>
        <taxon>Saccharomycetes</taxon>
        <taxon>Phaffomycetales</taxon>
        <taxon>Phaffomycetaceae</taxon>
        <taxon>Cyberlindnera</taxon>
    </lineage>
</organism>
<dbReference type="Pfam" id="PF12239">
    <property type="entry name" value="DUF3605"/>
    <property type="match status" value="1"/>
</dbReference>
<evidence type="ECO:0000313" key="1">
    <source>
        <dbReference type="EMBL" id="CDR40580.1"/>
    </source>
</evidence>
<dbReference type="InterPro" id="IPR022036">
    <property type="entry name" value="DUF3605"/>
</dbReference>
<dbReference type="EMBL" id="LK052890">
    <property type="protein sequence ID" value="CDR40580.1"/>
    <property type="molecule type" value="Genomic_DNA"/>
</dbReference>
<dbReference type="PhylomeDB" id="A0A061B0R0"/>
<reference evidence="1" key="1">
    <citation type="journal article" date="2014" name="Genome Announc.">
        <title>Genome sequence of the yeast Cyberlindnera fabianii (Hansenula fabianii).</title>
        <authorList>
            <person name="Freel K.C."/>
            <person name="Sarilar V."/>
            <person name="Neuveglise C."/>
            <person name="Devillers H."/>
            <person name="Friedrich A."/>
            <person name="Schacherer J."/>
        </authorList>
    </citation>
    <scope>NUCLEOTIDE SEQUENCE</scope>
    <source>
        <strain evidence="1">YJS4271</strain>
    </source>
</reference>
<name>A0A061B0R0_CYBFA</name>
<gene>
    <name evidence="1" type="ORF">CYFA0S_05e02080g</name>
</gene>
<dbReference type="AlphaFoldDB" id="A0A061B0R0"/>
<dbReference type="PANTHER" id="PTHR35020:SF2">
    <property type="entry name" value="N-ACETYLGLUCOSAMINE-INDUCED PROTEIN 1"/>
    <property type="match status" value="1"/>
</dbReference>
<dbReference type="OrthoDB" id="10053431at2759"/>
<dbReference type="PANTHER" id="PTHR35020">
    <property type="entry name" value="N-ACETYLGLUCOSAMINE-INDUCED PROTEIN 1"/>
    <property type="match status" value="1"/>
</dbReference>
<dbReference type="VEuPathDB" id="FungiDB:BON22_2181"/>